<gene>
    <name evidence="12" type="ORF">TM49_17715</name>
</gene>
<comment type="subunit">
    <text evidence="4">Homodimer.</text>
</comment>
<protein>
    <recommendedName>
        <fullName evidence="5">GDP-mannose pyrophosphatase</fullName>
    </recommendedName>
    <alternativeName>
        <fullName evidence="7">GDP-mannose hydrolase</fullName>
    </alternativeName>
    <alternativeName>
        <fullName evidence="8">GDPMK</fullName>
    </alternativeName>
</protein>
<evidence type="ECO:0000313" key="12">
    <source>
        <dbReference type="EMBL" id="AJY47091.1"/>
    </source>
</evidence>
<sequence length="197" mass="21484">MSTDRVSILSTKTLYKGWSTLVEYVFRYRAADGSETERSWEVCMRPEASAVLVYDRDLGKFVLVRQFRVPVYAAGLGDGFLIEAAAGLIDAGETPEQAAIREAGEETGYRIETLIPVSAVVSAPGLMTERVHCYFAIADESMRIGDGGGLADEHEDIELVAFTLDEAMAMVASGKIADAKTVVLLQWAALNRDTYGF</sequence>
<dbReference type="GO" id="GO:0019693">
    <property type="term" value="P:ribose phosphate metabolic process"/>
    <property type="evidence" value="ECO:0007669"/>
    <property type="project" value="TreeGrafter"/>
</dbReference>
<comment type="similarity">
    <text evidence="3">Belongs to the Nudix hydrolase family. NudK subfamily.</text>
</comment>
<feature type="domain" description="Nudix hydrolase" evidence="11">
    <location>
        <begin position="44"/>
        <end position="184"/>
    </location>
</feature>
<evidence type="ECO:0000256" key="6">
    <source>
        <dbReference type="ARBA" id="ARBA00022801"/>
    </source>
</evidence>
<dbReference type="PROSITE" id="PS51462">
    <property type="entry name" value="NUDIX"/>
    <property type="match status" value="1"/>
</dbReference>
<evidence type="ECO:0000256" key="10">
    <source>
        <dbReference type="PIRSR" id="PIRSR604385-3"/>
    </source>
</evidence>
<dbReference type="NCBIfam" id="TIGR00052">
    <property type="entry name" value="nudix-type nucleoside diphosphatase, YffH/AdpP family"/>
    <property type="match status" value="1"/>
</dbReference>
<comment type="cofactor">
    <cofactor evidence="2 9">
        <name>Mg(2+)</name>
        <dbReference type="ChEBI" id="CHEBI:18420"/>
    </cofactor>
</comment>
<keyword evidence="13" id="KW-1185">Reference proteome</keyword>
<organism evidence="12 13">
    <name type="scientific">Martelella endophytica</name>
    <dbReference type="NCBI Taxonomy" id="1486262"/>
    <lineage>
        <taxon>Bacteria</taxon>
        <taxon>Pseudomonadati</taxon>
        <taxon>Pseudomonadota</taxon>
        <taxon>Alphaproteobacteria</taxon>
        <taxon>Hyphomicrobiales</taxon>
        <taxon>Aurantimonadaceae</taxon>
        <taxon>Martelella</taxon>
    </lineage>
</organism>
<feature type="short sequence motif" description="Nudix box" evidence="10">
    <location>
        <begin position="87"/>
        <end position="109"/>
    </location>
</feature>
<evidence type="ECO:0000256" key="2">
    <source>
        <dbReference type="ARBA" id="ARBA00001946"/>
    </source>
</evidence>
<evidence type="ECO:0000256" key="1">
    <source>
        <dbReference type="ARBA" id="ARBA00000847"/>
    </source>
</evidence>
<evidence type="ECO:0000313" key="13">
    <source>
        <dbReference type="Proteomes" id="UP000032611"/>
    </source>
</evidence>
<feature type="binding site" evidence="9">
    <location>
        <position position="155"/>
    </location>
    <ligand>
        <name>Mg(2+)</name>
        <dbReference type="ChEBI" id="CHEBI:18420"/>
        <label>1</label>
    </ligand>
</feature>
<dbReference type="GO" id="GO:0046872">
    <property type="term" value="F:metal ion binding"/>
    <property type="evidence" value="ECO:0007669"/>
    <property type="project" value="UniProtKB-KW"/>
</dbReference>
<keyword evidence="6" id="KW-0378">Hydrolase</keyword>
<dbReference type="Pfam" id="PF00293">
    <property type="entry name" value="NUDIX"/>
    <property type="match status" value="1"/>
</dbReference>
<comment type="catalytic activity">
    <reaction evidence="1">
        <text>GDP-alpha-D-mannose + H2O = alpha-D-mannose 1-phosphate + GMP + 2 H(+)</text>
        <dbReference type="Rhea" id="RHEA:27978"/>
        <dbReference type="ChEBI" id="CHEBI:15377"/>
        <dbReference type="ChEBI" id="CHEBI:15378"/>
        <dbReference type="ChEBI" id="CHEBI:57527"/>
        <dbReference type="ChEBI" id="CHEBI:58115"/>
        <dbReference type="ChEBI" id="CHEBI:58409"/>
    </reaction>
</comment>
<feature type="binding site" evidence="9">
    <location>
        <position position="102"/>
    </location>
    <ligand>
        <name>Mg(2+)</name>
        <dbReference type="ChEBI" id="CHEBI:18420"/>
        <label>1</label>
    </ligand>
</feature>
<dbReference type="InterPro" id="IPR015797">
    <property type="entry name" value="NUDIX_hydrolase-like_dom_sf"/>
</dbReference>
<dbReference type="GO" id="GO:0005829">
    <property type="term" value="C:cytosol"/>
    <property type="evidence" value="ECO:0007669"/>
    <property type="project" value="TreeGrafter"/>
</dbReference>
<dbReference type="PATRIC" id="fig|1486262.3.peg.3663"/>
<evidence type="ECO:0000256" key="3">
    <source>
        <dbReference type="ARBA" id="ARBA00007275"/>
    </source>
</evidence>
<dbReference type="EMBL" id="CP010803">
    <property type="protein sequence ID" value="AJY47091.1"/>
    <property type="molecule type" value="Genomic_DNA"/>
</dbReference>
<evidence type="ECO:0000259" key="11">
    <source>
        <dbReference type="PROSITE" id="PS51462"/>
    </source>
</evidence>
<dbReference type="RefSeq" id="WP_045683199.1">
    <property type="nucleotide sequence ID" value="NZ_CP010803.1"/>
</dbReference>
<dbReference type="SUPFAM" id="SSF55811">
    <property type="entry name" value="Nudix"/>
    <property type="match status" value="1"/>
</dbReference>
<dbReference type="InterPro" id="IPR000086">
    <property type="entry name" value="NUDIX_hydrolase_dom"/>
</dbReference>
<dbReference type="OrthoDB" id="5292471at2"/>
<dbReference type="PROSITE" id="PS00893">
    <property type="entry name" value="NUDIX_BOX"/>
    <property type="match status" value="1"/>
</dbReference>
<dbReference type="Proteomes" id="UP000032611">
    <property type="component" value="Chromosome"/>
</dbReference>
<keyword evidence="9" id="KW-0479">Metal-binding</keyword>
<proteinExistence type="inferred from homology"/>
<feature type="binding site" evidence="9">
    <location>
        <position position="106"/>
    </location>
    <ligand>
        <name>Mg(2+)</name>
        <dbReference type="ChEBI" id="CHEBI:18420"/>
        <label>1</label>
    </ligand>
</feature>
<accession>A0A0D5LSM4</accession>
<evidence type="ECO:0000256" key="5">
    <source>
        <dbReference type="ARBA" id="ARBA00016377"/>
    </source>
</evidence>
<dbReference type="HOGENOM" id="CLU_062658_6_0_5"/>
<evidence type="ECO:0000256" key="8">
    <source>
        <dbReference type="ARBA" id="ARBA00032272"/>
    </source>
</evidence>
<evidence type="ECO:0000256" key="4">
    <source>
        <dbReference type="ARBA" id="ARBA00011738"/>
    </source>
</evidence>
<dbReference type="InterPro" id="IPR004385">
    <property type="entry name" value="NDP_pyrophosphatase"/>
</dbReference>
<dbReference type="PANTHER" id="PTHR11839">
    <property type="entry name" value="UDP/ADP-SUGAR PYROPHOSPHATASE"/>
    <property type="match status" value="1"/>
</dbReference>
<evidence type="ECO:0000256" key="9">
    <source>
        <dbReference type="PIRSR" id="PIRSR604385-2"/>
    </source>
</evidence>
<evidence type="ECO:0000256" key="7">
    <source>
        <dbReference type="ARBA" id="ARBA00032162"/>
    </source>
</evidence>
<dbReference type="STRING" id="1486262.TM49_17715"/>
<dbReference type="AlphaFoldDB" id="A0A0D5LSM4"/>
<dbReference type="Gene3D" id="3.90.79.10">
    <property type="entry name" value="Nucleoside Triphosphate Pyrophosphohydrolase"/>
    <property type="match status" value="1"/>
</dbReference>
<feature type="binding site" evidence="9">
    <location>
        <position position="86"/>
    </location>
    <ligand>
        <name>Mg(2+)</name>
        <dbReference type="ChEBI" id="CHEBI:18420"/>
        <label>1</label>
    </ligand>
</feature>
<dbReference type="PANTHER" id="PTHR11839:SF18">
    <property type="entry name" value="NUDIX HYDROLASE DOMAIN-CONTAINING PROTEIN"/>
    <property type="match status" value="1"/>
</dbReference>
<dbReference type="InterPro" id="IPR020084">
    <property type="entry name" value="NUDIX_hydrolase_CS"/>
</dbReference>
<keyword evidence="9" id="KW-0460">Magnesium</keyword>
<dbReference type="GO" id="GO:0006753">
    <property type="term" value="P:nucleoside phosphate metabolic process"/>
    <property type="evidence" value="ECO:0007669"/>
    <property type="project" value="TreeGrafter"/>
</dbReference>
<dbReference type="GO" id="GO:0016818">
    <property type="term" value="F:hydrolase activity, acting on acid anhydrides, in phosphorus-containing anhydrides"/>
    <property type="evidence" value="ECO:0007669"/>
    <property type="project" value="InterPro"/>
</dbReference>
<reference evidence="12 13" key="1">
    <citation type="journal article" date="2015" name="Genome Announc.">
        <title>Complete genome sequence of Martelella endophytica YC6887, which has antifungal activity associated with a halophyte.</title>
        <authorList>
            <person name="Khan A."/>
            <person name="Khan H."/>
            <person name="Chung E.J."/>
            <person name="Hossain M.T."/>
            <person name="Chung Y.R."/>
        </authorList>
    </citation>
    <scope>NUCLEOTIDE SEQUENCE [LARGE SCALE GENOMIC DNA]</scope>
    <source>
        <strain evidence="12">YC6887</strain>
    </source>
</reference>
<name>A0A0D5LSM4_MAREN</name>
<dbReference type="KEGG" id="mey:TM49_17715"/>